<dbReference type="GO" id="GO:0007165">
    <property type="term" value="P:signal transduction"/>
    <property type="evidence" value="ECO:0007669"/>
    <property type="project" value="InterPro"/>
</dbReference>
<dbReference type="SMART" id="SM00260">
    <property type="entry name" value="CheW"/>
    <property type="match status" value="1"/>
</dbReference>
<dbReference type="EMBL" id="JADUOV010000008">
    <property type="protein sequence ID" value="MBH1790777.1"/>
    <property type="molecule type" value="Genomic_DNA"/>
</dbReference>
<dbReference type="SUPFAM" id="SSF50341">
    <property type="entry name" value="CheW-like"/>
    <property type="match status" value="1"/>
</dbReference>
<dbReference type="Proteomes" id="UP000634179">
    <property type="component" value="Unassembled WGS sequence"/>
</dbReference>
<dbReference type="AlphaFoldDB" id="A0A2R3Q2I4"/>
<reference evidence="3" key="1">
    <citation type="submission" date="2020-11" db="EMBL/GenBank/DDBJ databases">
        <title>Enhanced detection system for hospital associated transmission using whole genome sequencing surveillance.</title>
        <authorList>
            <person name="Harrison L.H."/>
            <person name="Van Tyne D."/>
            <person name="Marsh J.W."/>
            <person name="Griffith M.P."/>
            <person name="Snyder D.J."/>
            <person name="Cooper V.S."/>
            <person name="Mustapha M."/>
        </authorList>
    </citation>
    <scope>NUCLEOTIDE SEQUENCE</scope>
    <source>
        <strain evidence="3">STEN00053</strain>
    </source>
</reference>
<dbReference type="InterPro" id="IPR002545">
    <property type="entry name" value="CheW-lke_dom"/>
</dbReference>
<dbReference type="Gene3D" id="2.30.30.40">
    <property type="entry name" value="SH3 Domains"/>
    <property type="match status" value="1"/>
</dbReference>
<evidence type="ECO:0000313" key="4">
    <source>
        <dbReference type="Proteomes" id="UP001218208"/>
    </source>
</evidence>
<dbReference type="Proteomes" id="UP001218208">
    <property type="component" value="Unassembled WGS sequence"/>
</dbReference>
<evidence type="ECO:0000259" key="1">
    <source>
        <dbReference type="PROSITE" id="PS50851"/>
    </source>
</evidence>
<dbReference type="Gene3D" id="2.40.50.180">
    <property type="entry name" value="CheA-289, Domain 4"/>
    <property type="match status" value="1"/>
</dbReference>
<protein>
    <submittedName>
        <fullName evidence="2">Chemotaxis protein CheW</fullName>
    </submittedName>
</protein>
<dbReference type="RefSeq" id="WP_046272126.1">
    <property type="nucleotide sequence ID" value="NZ_AP021908.1"/>
</dbReference>
<comment type="caution">
    <text evidence="2">The sequence shown here is derived from an EMBL/GenBank/DDBJ whole genome shotgun (WGS) entry which is preliminary data.</text>
</comment>
<sequence length="158" mass="16862">MTVPLPYDPFLQASSEPLLELVIVRVGCDLFGVDVESAVEIRGPETLTRTRDRQFVVSIRGQDVPVVDLGLITGGDAVGTGCPAMLLVQSAVQLFALAVDEVLVIESLSAWRAEPAAHSDRFAELCPQGVQLGNGKRVAVIDPGRALSIQQRLEIDSG</sequence>
<reference evidence="2" key="2">
    <citation type="submission" date="2022-07" db="EMBL/GenBank/DDBJ databases">
        <authorList>
            <consortium name="DAFM: The Division of Animal and Food Microbiology"/>
        </authorList>
    </citation>
    <scope>NUCLEOTIDE SEQUENCE</scope>
    <source>
        <strain evidence="2">19MO01SH01-2</strain>
    </source>
</reference>
<organism evidence="2 4">
    <name type="scientific">Stenotrophomonas maltophilia</name>
    <name type="common">Pseudomonas maltophilia</name>
    <name type="synonym">Xanthomonas maltophilia</name>
    <dbReference type="NCBI Taxonomy" id="40324"/>
    <lineage>
        <taxon>Bacteria</taxon>
        <taxon>Pseudomonadati</taxon>
        <taxon>Pseudomonadota</taxon>
        <taxon>Gammaproteobacteria</taxon>
        <taxon>Lysobacterales</taxon>
        <taxon>Lysobacteraceae</taxon>
        <taxon>Stenotrophomonas</taxon>
        <taxon>Stenotrophomonas maltophilia group</taxon>
    </lineage>
</organism>
<dbReference type="PROSITE" id="PS50851">
    <property type="entry name" value="CHEW"/>
    <property type="match status" value="1"/>
</dbReference>
<gene>
    <name evidence="3" type="ORF">I5V89_12940</name>
    <name evidence="2" type="ORF">QEG23_002143</name>
</gene>
<accession>A0A2R3Q2I4</accession>
<evidence type="ECO:0000313" key="2">
    <source>
        <dbReference type="EMBL" id="EKT4092624.1"/>
    </source>
</evidence>
<name>A0A2R3Q2I4_STEMA</name>
<dbReference type="EMBL" id="ABLOJW010000010">
    <property type="protein sequence ID" value="EKT4092624.1"/>
    <property type="molecule type" value="Genomic_DNA"/>
</dbReference>
<dbReference type="Pfam" id="PF01584">
    <property type="entry name" value="CheW"/>
    <property type="match status" value="1"/>
</dbReference>
<proteinExistence type="predicted"/>
<dbReference type="InterPro" id="IPR036061">
    <property type="entry name" value="CheW-like_dom_sf"/>
</dbReference>
<feature type="domain" description="CheW-like" evidence="1">
    <location>
        <begin position="18"/>
        <end position="152"/>
    </location>
</feature>
<evidence type="ECO:0000313" key="3">
    <source>
        <dbReference type="EMBL" id="MBH1790777.1"/>
    </source>
</evidence>
<dbReference type="GO" id="GO:0006935">
    <property type="term" value="P:chemotaxis"/>
    <property type="evidence" value="ECO:0007669"/>
    <property type="project" value="InterPro"/>
</dbReference>